<accession>A0A8S1E8A1</accession>
<keyword evidence="5" id="KW-1185">Reference proteome</keyword>
<evidence type="ECO:0000256" key="1">
    <source>
        <dbReference type="ARBA" id="ARBA00005773"/>
    </source>
</evidence>
<feature type="transmembrane region" description="Helical" evidence="3">
    <location>
        <begin position="363"/>
        <end position="385"/>
    </location>
</feature>
<keyword evidence="2 3" id="KW-0472">Membrane</keyword>
<dbReference type="NCBIfam" id="TIGR00806">
    <property type="entry name" value="rfc"/>
    <property type="match status" value="1"/>
</dbReference>
<evidence type="ECO:0000256" key="3">
    <source>
        <dbReference type="SAM" id="Phobius"/>
    </source>
</evidence>
<reference evidence="4 5" key="1">
    <citation type="submission" date="2020-04" db="EMBL/GenBank/DDBJ databases">
        <authorList>
            <person name="Laetsch R D."/>
            <person name="Stevens L."/>
            <person name="Kumar S."/>
            <person name="Blaxter L. M."/>
        </authorList>
    </citation>
    <scope>NUCLEOTIDE SEQUENCE [LARGE SCALE GENOMIC DNA]</scope>
</reference>
<comment type="subcellular location">
    <subcellularLocation>
        <location evidence="2">Membrane</location>
        <topology evidence="2">Multi-pass membrane protein</topology>
    </subcellularLocation>
</comment>
<dbReference type="EMBL" id="CADEPM010000001">
    <property type="protein sequence ID" value="CAB3398035.1"/>
    <property type="molecule type" value="Genomic_DNA"/>
</dbReference>
<dbReference type="GO" id="GO:0090482">
    <property type="term" value="F:vitamin transmembrane transporter activity"/>
    <property type="evidence" value="ECO:0007669"/>
    <property type="project" value="InterPro"/>
</dbReference>
<gene>
    <name evidence="4" type="ORF">CBOVIS_LOCUS1363</name>
</gene>
<keyword evidence="3" id="KW-1133">Transmembrane helix</keyword>
<keyword evidence="2" id="KW-0813">Transport</keyword>
<sequence length="432" mass="49602">MRWQTVTAILFMYGTIKEFRPATPFLTPFLVSEFKNFTKPEVYSQIYPYWTYSYLAALVPMFILTDILRYKPIIILEAAGLVFTWILLVFGERIWQMQLMQFAFGVSSASEIAYYAYIYAVVDKKHYTKATSYIRTATLVGKLFAFGFSQLMISMQWGTYMTLNKITLIAVILSFLIVLFLPGLQFENPRIRPDVESLTNIGQESEFEPKETESYLAEFLRRNFEELKICSKNVNLITWSIWWILATCGMNQVQNYAQSLWSEMQFDSSNVANGGVEFINSINGAILSFSFQYFDISWKKYAKSVLPISTIIVAILLQISARTTKILIVYASYILVNAIYDLLKTAASSNVAEALSNTNSHGLVFGVNTFFAVSLQSLMTLLIVDNHFLSLDIRTQFIFYSFYYAIIGCLLFIFWCHSCFAENAENEDETCQ</sequence>
<dbReference type="PANTHER" id="PTHR10686:SF20">
    <property type="entry name" value="FOLATE TRANSPORTER 1"/>
    <property type="match status" value="1"/>
</dbReference>
<dbReference type="InterPro" id="IPR002666">
    <property type="entry name" value="Folate_carrier"/>
</dbReference>
<dbReference type="SUPFAM" id="SSF103473">
    <property type="entry name" value="MFS general substrate transporter"/>
    <property type="match status" value="1"/>
</dbReference>
<evidence type="ECO:0000313" key="5">
    <source>
        <dbReference type="Proteomes" id="UP000494206"/>
    </source>
</evidence>
<evidence type="ECO:0000256" key="2">
    <source>
        <dbReference type="PIRNR" id="PIRNR028739"/>
    </source>
</evidence>
<proteinExistence type="inferred from homology"/>
<feature type="transmembrane region" description="Helical" evidence="3">
    <location>
        <begin position="102"/>
        <end position="122"/>
    </location>
</feature>
<feature type="transmembrane region" description="Helical" evidence="3">
    <location>
        <begin position="397"/>
        <end position="415"/>
    </location>
</feature>
<dbReference type="OrthoDB" id="18814at2759"/>
<dbReference type="GO" id="GO:0005886">
    <property type="term" value="C:plasma membrane"/>
    <property type="evidence" value="ECO:0007669"/>
    <property type="project" value="UniProtKB-UniRule"/>
</dbReference>
<dbReference type="Pfam" id="PF01770">
    <property type="entry name" value="Folate_carrier"/>
    <property type="match status" value="1"/>
</dbReference>
<organism evidence="4 5">
    <name type="scientific">Caenorhabditis bovis</name>
    <dbReference type="NCBI Taxonomy" id="2654633"/>
    <lineage>
        <taxon>Eukaryota</taxon>
        <taxon>Metazoa</taxon>
        <taxon>Ecdysozoa</taxon>
        <taxon>Nematoda</taxon>
        <taxon>Chromadorea</taxon>
        <taxon>Rhabditida</taxon>
        <taxon>Rhabditina</taxon>
        <taxon>Rhabditomorpha</taxon>
        <taxon>Rhabditoidea</taxon>
        <taxon>Rhabditidae</taxon>
        <taxon>Peloderinae</taxon>
        <taxon>Caenorhabditis</taxon>
    </lineage>
</organism>
<protein>
    <submittedName>
        <fullName evidence="4">Uncharacterized protein</fullName>
    </submittedName>
</protein>
<dbReference type="InterPro" id="IPR036259">
    <property type="entry name" value="MFS_trans_sf"/>
</dbReference>
<dbReference type="Proteomes" id="UP000494206">
    <property type="component" value="Unassembled WGS sequence"/>
</dbReference>
<dbReference type="PANTHER" id="PTHR10686">
    <property type="entry name" value="FOLATE TRANSPORTER"/>
    <property type="match status" value="1"/>
</dbReference>
<name>A0A8S1E8A1_9PELO</name>
<comment type="similarity">
    <text evidence="1 2">Belongs to the reduced folate carrier (RFC) transporter (TC 2.A.48) family.</text>
</comment>
<feature type="transmembrane region" description="Helical" evidence="3">
    <location>
        <begin position="143"/>
        <end position="160"/>
    </location>
</feature>
<evidence type="ECO:0000313" key="4">
    <source>
        <dbReference type="EMBL" id="CAB3398035.1"/>
    </source>
</evidence>
<dbReference type="AlphaFoldDB" id="A0A8S1E8A1"/>
<feature type="transmembrane region" description="Helical" evidence="3">
    <location>
        <begin position="46"/>
        <end position="65"/>
    </location>
</feature>
<dbReference type="Gene3D" id="1.20.1250.20">
    <property type="entry name" value="MFS general substrate transporter like domains"/>
    <property type="match status" value="1"/>
</dbReference>
<feature type="transmembrane region" description="Helical" evidence="3">
    <location>
        <begin position="166"/>
        <end position="184"/>
    </location>
</feature>
<comment type="caution">
    <text evidence="4">The sequence shown here is derived from an EMBL/GenBank/DDBJ whole genome shotgun (WGS) entry which is preliminary data.</text>
</comment>
<keyword evidence="3" id="KW-0812">Transmembrane</keyword>
<feature type="transmembrane region" description="Helical" evidence="3">
    <location>
        <begin position="326"/>
        <end position="343"/>
    </location>
</feature>
<dbReference type="PIRSF" id="PIRSF028739">
    <property type="entry name" value="Folate_carrier"/>
    <property type="match status" value="1"/>
</dbReference>
<feature type="transmembrane region" description="Helical" evidence="3">
    <location>
        <begin position="301"/>
        <end position="319"/>
    </location>
</feature>
<feature type="transmembrane region" description="Helical" evidence="3">
    <location>
        <begin position="72"/>
        <end position="90"/>
    </location>
</feature>